<evidence type="ECO:0000313" key="2">
    <source>
        <dbReference type="EMBL" id="SCM79971.1"/>
    </source>
</evidence>
<protein>
    <submittedName>
        <fullName evidence="2">Uncharacterized protein</fullName>
    </submittedName>
</protein>
<dbReference type="RefSeq" id="WP_288198842.1">
    <property type="nucleotide sequence ID" value="NZ_LT608334.1"/>
</dbReference>
<reference evidence="2" key="1">
    <citation type="submission" date="2016-08" db="EMBL/GenBank/DDBJ databases">
        <authorList>
            <person name="Seilhamer J.J."/>
        </authorList>
    </citation>
    <scope>NUCLEOTIDE SEQUENCE</scope>
    <source>
        <strain evidence="2">86</strain>
    </source>
</reference>
<sequence>MDTIYYAAAEGFIEGKYRKVGDKIGALSEARAKYPLLAGQITSAPPAKDKASPAPKKDDT</sequence>
<organism evidence="2">
    <name type="scientific">uncultured Pleomorphomonas sp</name>
    <dbReference type="NCBI Taxonomy" id="442121"/>
    <lineage>
        <taxon>Bacteria</taxon>
        <taxon>Pseudomonadati</taxon>
        <taxon>Pseudomonadota</taxon>
        <taxon>Alphaproteobacteria</taxon>
        <taxon>Hyphomicrobiales</taxon>
        <taxon>Pleomorphomonadaceae</taxon>
        <taxon>Pleomorphomonas</taxon>
        <taxon>environmental samples</taxon>
    </lineage>
</organism>
<evidence type="ECO:0000256" key="1">
    <source>
        <dbReference type="SAM" id="MobiDB-lite"/>
    </source>
</evidence>
<dbReference type="EMBL" id="FMJD01000013">
    <property type="protein sequence ID" value="SCM79971.1"/>
    <property type="molecule type" value="Genomic_DNA"/>
</dbReference>
<feature type="compositionally biased region" description="Basic and acidic residues" evidence="1">
    <location>
        <begin position="47"/>
        <end position="60"/>
    </location>
</feature>
<accession>A0A212LR59</accession>
<proteinExistence type="predicted"/>
<gene>
    <name evidence="2" type="ORF">KL86PLE_90735</name>
</gene>
<name>A0A212LR59_9HYPH</name>
<feature type="region of interest" description="Disordered" evidence="1">
    <location>
        <begin position="41"/>
        <end position="60"/>
    </location>
</feature>
<dbReference type="AlphaFoldDB" id="A0A212LR59"/>